<dbReference type="Proteomes" id="UP000316270">
    <property type="component" value="Chromosome 6"/>
</dbReference>
<accession>A0A517L7W3</accession>
<organism evidence="1 2">
    <name type="scientific">Venturia effusa</name>
    <dbReference type="NCBI Taxonomy" id="50376"/>
    <lineage>
        <taxon>Eukaryota</taxon>
        <taxon>Fungi</taxon>
        <taxon>Dikarya</taxon>
        <taxon>Ascomycota</taxon>
        <taxon>Pezizomycotina</taxon>
        <taxon>Dothideomycetes</taxon>
        <taxon>Pleosporomycetidae</taxon>
        <taxon>Venturiales</taxon>
        <taxon>Venturiaceae</taxon>
        <taxon>Venturia</taxon>
    </lineage>
</organism>
<sequence>MKIRDCAAAVREFLRIIVGYLFSGSEESNGFRSSSRMFWKPNSALKKKPLLLRLQMKDVDVVAEYSAHEKRHETARYRVRYSSASKNRLTHCFCSTPPFPFPPTLGLQTPAKVAGLYTMAVSCLATADAHSGIEEPGAVNGERAARHEFDVVLQEHLEPP</sequence>
<evidence type="ECO:0000313" key="1">
    <source>
        <dbReference type="EMBL" id="QDS71730.1"/>
    </source>
</evidence>
<reference evidence="1 2" key="1">
    <citation type="submission" date="2019-07" db="EMBL/GenBank/DDBJ databases">
        <title>Finished genome of Venturia effusa.</title>
        <authorList>
            <person name="Young C.A."/>
            <person name="Cox M.P."/>
            <person name="Ganley A.R.D."/>
            <person name="David W.J."/>
        </authorList>
    </citation>
    <scope>NUCLEOTIDE SEQUENCE [LARGE SCALE GENOMIC DNA]</scope>
    <source>
        <strain evidence="2">albino</strain>
    </source>
</reference>
<dbReference type="AlphaFoldDB" id="A0A517L7W3"/>
<gene>
    <name evidence="1" type="ORF">FKW77_008754</name>
</gene>
<dbReference type="EMBL" id="CP042190">
    <property type="protein sequence ID" value="QDS71730.1"/>
    <property type="molecule type" value="Genomic_DNA"/>
</dbReference>
<protein>
    <submittedName>
        <fullName evidence="1">Uncharacterized protein</fullName>
    </submittedName>
</protein>
<evidence type="ECO:0000313" key="2">
    <source>
        <dbReference type="Proteomes" id="UP000316270"/>
    </source>
</evidence>
<proteinExistence type="predicted"/>
<keyword evidence="2" id="KW-1185">Reference proteome</keyword>
<name>A0A517L7W3_9PEZI</name>